<name>A0A2X0ZZB0_9BACI</name>
<gene>
    <name evidence="1" type="ORF">NCTC7582_04202</name>
</gene>
<dbReference type="Proteomes" id="UP000251431">
    <property type="component" value="Unassembled WGS sequence"/>
</dbReference>
<protein>
    <submittedName>
        <fullName evidence="1">Uncharacterized protein</fullName>
    </submittedName>
</protein>
<evidence type="ECO:0000313" key="1">
    <source>
        <dbReference type="EMBL" id="SPU38248.1"/>
    </source>
</evidence>
<dbReference type="EMBL" id="UAQE01000004">
    <property type="protein sequence ID" value="SPU38248.1"/>
    <property type="molecule type" value="Genomic_DNA"/>
</dbReference>
<evidence type="ECO:0000313" key="2">
    <source>
        <dbReference type="Proteomes" id="UP000251431"/>
    </source>
</evidence>
<dbReference type="AlphaFoldDB" id="A0A2X0ZZB0"/>
<accession>A0A2X0ZZB0</accession>
<sequence length="56" mass="6692">MIEFFVGKKHTYNSFKQILNKETLLSTEIIEVFFSLLQKYQSDIEKAYILTKITEE</sequence>
<reference evidence="1 2" key="1">
    <citation type="submission" date="2018-06" db="EMBL/GenBank/DDBJ databases">
        <authorList>
            <consortium name="Pathogen Informatics"/>
            <person name="Doyle S."/>
        </authorList>
    </citation>
    <scope>NUCLEOTIDE SEQUENCE [LARGE SCALE GENOMIC DNA]</scope>
    <source>
        <strain evidence="1 2">NCTC7582</strain>
    </source>
</reference>
<organism evidence="1 2">
    <name type="scientific">Lysinibacillus capsici</name>
    <dbReference type="NCBI Taxonomy" id="2115968"/>
    <lineage>
        <taxon>Bacteria</taxon>
        <taxon>Bacillati</taxon>
        <taxon>Bacillota</taxon>
        <taxon>Bacilli</taxon>
        <taxon>Bacillales</taxon>
        <taxon>Bacillaceae</taxon>
        <taxon>Lysinibacillus</taxon>
    </lineage>
</organism>
<proteinExistence type="predicted"/>